<dbReference type="InterPro" id="IPR015083">
    <property type="entry name" value="NorB/c/GfsB-D-like_docking"/>
</dbReference>
<feature type="domain" description="Polyketide synthase NorB/C/GfsB-E-like docking" evidence="2">
    <location>
        <begin position="70"/>
        <end position="89"/>
    </location>
</feature>
<evidence type="ECO:0000313" key="4">
    <source>
        <dbReference type="Proteomes" id="UP000249204"/>
    </source>
</evidence>
<evidence type="ECO:0000313" key="3">
    <source>
        <dbReference type="EMBL" id="PZT52206.1"/>
    </source>
</evidence>
<dbReference type="AlphaFoldDB" id="A0A2W6P1Y5"/>
<dbReference type="GO" id="GO:0016740">
    <property type="term" value="F:transferase activity"/>
    <property type="evidence" value="ECO:0007669"/>
    <property type="project" value="InterPro"/>
</dbReference>
<name>A0A2W6P1Y5_9BACL</name>
<evidence type="ECO:0000259" key="2">
    <source>
        <dbReference type="Pfam" id="PF08990"/>
    </source>
</evidence>
<dbReference type="RefSeq" id="WP_111273559.1">
    <property type="nucleotide sequence ID" value="NZ_QKWW01000120.1"/>
</dbReference>
<sequence>MNKQEEIKQVLATASTEHEWDTDGTFIQWKDGHVLQGTYRQIAITEASNPEVFNNPNHENDAILIAKAPEYLRWLLKENEQLERQNQDLDIWATEGFEENQKLVLENVRLRNELDKSKRDKDVMSNYLNELMQNTSNMVVSSQIYNVLREAVGRDDYNPVNQKGENENE</sequence>
<evidence type="ECO:0000256" key="1">
    <source>
        <dbReference type="ARBA" id="ARBA00023268"/>
    </source>
</evidence>
<keyword evidence="1" id="KW-0511">Multifunctional enzyme</keyword>
<organism evidence="3 4">
    <name type="scientific">Paenibacillus silvae</name>
    <dbReference type="NCBI Taxonomy" id="1325358"/>
    <lineage>
        <taxon>Bacteria</taxon>
        <taxon>Bacillati</taxon>
        <taxon>Bacillota</taxon>
        <taxon>Bacilli</taxon>
        <taxon>Bacillales</taxon>
        <taxon>Paenibacillaceae</taxon>
        <taxon>Paenibacillus</taxon>
    </lineage>
</organism>
<accession>A0A2W6P1Y5</accession>
<proteinExistence type="predicted"/>
<protein>
    <recommendedName>
        <fullName evidence="2">Polyketide synthase NorB/C/GfsB-E-like docking domain-containing protein</fullName>
    </recommendedName>
</protein>
<dbReference type="Proteomes" id="UP000249204">
    <property type="component" value="Unassembled WGS sequence"/>
</dbReference>
<dbReference type="Pfam" id="PF08990">
    <property type="entry name" value="Docking"/>
    <property type="match status" value="1"/>
</dbReference>
<reference evidence="3 4" key="1">
    <citation type="submission" date="2018-06" db="EMBL/GenBank/DDBJ databases">
        <title>Isolation of heavy metals resistant Paenibacillus silvae NC2 from Gold-Copper mine in ZiJin, China.</title>
        <authorList>
            <person name="Xu J."/>
            <person name="Mazhar H.S."/>
            <person name="Rensing C."/>
        </authorList>
    </citation>
    <scope>NUCLEOTIDE SEQUENCE [LARGE SCALE GENOMIC DNA]</scope>
    <source>
        <strain evidence="3 4">NC2</strain>
    </source>
</reference>
<gene>
    <name evidence="3" type="ORF">DN757_28610</name>
</gene>
<dbReference type="EMBL" id="QKWW01000120">
    <property type="protein sequence ID" value="PZT52206.1"/>
    <property type="molecule type" value="Genomic_DNA"/>
</dbReference>
<comment type="caution">
    <text evidence="3">The sequence shown here is derived from an EMBL/GenBank/DDBJ whole genome shotgun (WGS) entry which is preliminary data.</text>
</comment>